<gene>
    <name evidence="1" type="ORF">VKT23_015945</name>
</gene>
<accession>A0ABR1IXI0</accession>
<keyword evidence="2" id="KW-1185">Reference proteome</keyword>
<evidence type="ECO:0008006" key="3">
    <source>
        <dbReference type="Google" id="ProtNLM"/>
    </source>
</evidence>
<organism evidence="1 2">
    <name type="scientific">Marasmiellus scandens</name>
    <dbReference type="NCBI Taxonomy" id="2682957"/>
    <lineage>
        <taxon>Eukaryota</taxon>
        <taxon>Fungi</taxon>
        <taxon>Dikarya</taxon>
        <taxon>Basidiomycota</taxon>
        <taxon>Agaricomycotina</taxon>
        <taxon>Agaricomycetes</taxon>
        <taxon>Agaricomycetidae</taxon>
        <taxon>Agaricales</taxon>
        <taxon>Marasmiineae</taxon>
        <taxon>Omphalotaceae</taxon>
        <taxon>Marasmiellus</taxon>
    </lineage>
</organism>
<name>A0ABR1IXI0_9AGAR</name>
<proteinExistence type="predicted"/>
<dbReference type="EMBL" id="JBANRG010000057">
    <property type="protein sequence ID" value="KAK7442699.1"/>
    <property type="molecule type" value="Genomic_DNA"/>
</dbReference>
<dbReference type="Proteomes" id="UP001498398">
    <property type="component" value="Unassembled WGS sequence"/>
</dbReference>
<sequence>MSEIPQEIWDQVVDFANEDGSNSLKSCTLVCRAWLPHARTLLFHDFTFPPLLHSRSNSGKLDKVPLTLHRINTSPITPSLSTVVRRLRVGWPEWWKHADVHSRPLLPEILFSQFSFNNLTHIRVHAWRFFASDIESMCDLLARQPRLEYLAFDDDCDLSPEIFLELYLAAVRHGKNLHTLSIPRLERSMKGSNTIGVPRTHLDLPRLHALRFSLAERHLLSLRLFNTSSLDRLVIGSGGLRLPSQFDCLEDILGQGGSSASTIKDLILEFDYLGDTIERENFKHFQRLVNVRHFTIKFMRDCNNLSRHARTMIEFFLPFLPNLRAFTLDLLGLGPTPSFFDQSTDLFLSSLPDTSNPHLETVDFSVKEEWAALVVKLLPKTQERGLLNVRMGRESDPFGLD</sequence>
<evidence type="ECO:0000313" key="2">
    <source>
        <dbReference type="Proteomes" id="UP001498398"/>
    </source>
</evidence>
<protein>
    <recommendedName>
        <fullName evidence="3">F-box domain-containing protein</fullName>
    </recommendedName>
</protein>
<reference evidence="1 2" key="1">
    <citation type="submission" date="2024-01" db="EMBL/GenBank/DDBJ databases">
        <title>A draft genome for the cacao thread blight pathogen Marasmiellus scandens.</title>
        <authorList>
            <person name="Baruah I.K."/>
            <person name="Leung J."/>
            <person name="Bukari Y."/>
            <person name="Amoako-Attah I."/>
            <person name="Meinhardt L.W."/>
            <person name="Bailey B.A."/>
            <person name="Cohen S.P."/>
        </authorList>
    </citation>
    <scope>NUCLEOTIDE SEQUENCE [LARGE SCALE GENOMIC DNA]</scope>
    <source>
        <strain evidence="1 2">GH-19</strain>
    </source>
</reference>
<dbReference type="SUPFAM" id="SSF52047">
    <property type="entry name" value="RNI-like"/>
    <property type="match status" value="1"/>
</dbReference>
<evidence type="ECO:0000313" key="1">
    <source>
        <dbReference type="EMBL" id="KAK7442699.1"/>
    </source>
</evidence>
<comment type="caution">
    <text evidence="1">The sequence shown here is derived from an EMBL/GenBank/DDBJ whole genome shotgun (WGS) entry which is preliminary data.</text>
</comment>